<name>A0A8B8F6S2_9HEMI</name>
<accession>A0A8B8F6S2</accession>
<evidence type="ECO:0000313" key="2">
    <source>
        <dbReference type="RefSeq" id="XP_025406448.1"/>
    </source>
</evidence>
<reference evidence="2" key="1">
    <citation type="submission" date="2025-08" db="UniProtKB">
        <authorList>
            <consortium name="RefSeq"/>
        </authorList>
    </citation>
    <scope>IDENTIFICATION</scope>
    <source>
        <tissue evidence="2">Whole body</tissue>
    </source>
</reference>
<sequence length="183" mass="21390">MDEVEIIIEDVINAKTNRNKKTRREYYILKKSDALSVTEKHYLICKTKNQENHEIKYYVPYEEMYDKLKDFHTRTRHGGNVKLRMALMNKYVIPRPAIEAFLSTCLSCNSKKPVNRKLVIKPIISEDFNERVQIDLVDFQSNPDGPLESKRAIEVARNLLSLFLTFGAPKILQVITIEKWSSL</sequence>
<evidence type="ECO:0000313" key="1">
    <source>
        <dbReference type="Proteomes" id="UP000694846"/>
    </source>
</evidence>
<keyword evidence="1" id="KW-1185">Reference proteome</keyword>
<proteinExistence type="predicted"/>
<dbReference type="GeneID" id="112680543"/>
<dbReference type="Proteomes" id="UP000694846">
    <property type="component" value="Unplaced"/>
</dbReference>
<dbReference type="AlphaFoldDB" id="A0A8B8F6S2"/>
<dbReference type="OrthoDB" id="10041064at2759"/>
<gene>
    <name evidence="2" type="primary">LOC112680543</name>
</gene>
<protein>
    <submittedName>
        <fullName evidence="2">KRAB-A domain-containing protein 2-like</fullName>
    </submittedName>
</protein>
<dbReference type="RefSeq" id="XP_025406448.1">
    <property type="nucleotide sequence ID" value="XM_025550663.1"/>
</dbReference>
<organism evidence="1 2">
    <name type="scientific">Sipha flava</name>
    <name type="common">yellow sugarcane aphid</name>
    <dbReference type="NCBI Taxonomy" id="143950"/>
    <lineage>
        <taxon>Eukaryota</taxon>
        <taxon>Metazoa</taxon>
        <taxon>Ecdysozoa</taxon>
        <taxon>Arthropoda</taxon>
        <taxon>Hexapoda</taxon>
        <taxon>Insecta</taxon>
        <taxon>Pterygota</taxon>
        <taxon>Neoptera</taxon>
        <taxon>Paraneoptera</taxon>
        <taxon>Hemiptera</taxon>
        <taxon>Sternorrhyncha</taxon>
        <taxon>Aphidomorpha</taxon>
        <taxon>Aphidoidea</taxon>
        <taxon>Aphididae</taxon>
        <taxon>Sipha</taxon>
    </lineage>
</organism>